<gene>
    <name evidence="2" type="ordered locus">P9211_06311</name>
</gene>
<dbReference type="AlphaFoldDB" id="A9B9Q0"/>
<dbReference type="HOGENOM" id="CLU_3083522_0_0_3"/>
<organism evidence="2 3">
    <name type="scientific">Prochlorococcus marinus (strain MIT 9211)</name>
    <dbReference type="NCBI Taxonomy" id="93059"/>
    <lineage>
        <taxon>Bacteria</taxon>
        <taxon>Bacillati</taxon>
        <taxon>Cyanobacteriota</taxon>
        <taxon>Cyanophyceae</taxon>
        <taxon>Synechococcales</taxon>
        <taxon>Prochlorococcaceae</taxon>
        <taxon>Prochlorococcus</taxon>
    </lineage>
</organism>
<dbReference type="EMBL" id="CP000878">
    <property type="protein sequence ID" value="ABX08562.1"/>
    <property type="molecule type" value="Genomic_DNA"/>
</dbReference>
<evidence type="ECO:0000313" key="2">
    <source>
        <dbReference type="EMBL" id="ABX08562.1"/>
    </source>
</evidence>
<proteinExistence type="predicted"/>
<dbReference type="STRING" id="93059.P9211_06311"/>
<dbReference type="Proteomes" id="UP000000788">
    <property type="component" value="Chromosome"/>
</dbReference>
<keyword evidence="1" id="KW-1133">Transmembrane helix</keyword>
<reference evidence="2 3" key="1">
    <citation type="journal article" date="2007" name="PLoS Genet.">
        <title>Patterns and implications of gene gain and loss in the evolution of Prochlorococcus.</title>
        <authorList>
            <person name="Kettler G.C."/>
            <person name="Martiny A.C."/>
            <person name="Huang K."/>
            <person name="Zucker J."/>
            <person name="Coleman M.L."/>
            <person name="Rodrigue S."/>
            <person name="Chen F."/>
            <person name="Lapidus A."/>
            <person name="Ferriera S."/>
            <person name="Johnson J."/>
            <person name="Steglich C."/>
            <person name="Church G.M."/>
            <person name="Richardson P."/>
            <person name="Chisholm S.W."/>
        </authorList>
    </citation>
    <scope>NUCLEOTIDE SEQUENCE [LARGE SCALE GENOMIC DNA]</scope>
    <source>
        <strain evidence="3">MIT 9211</strain>
    </source>
</reference>
<evidence type="ECO:0000313" key="3">
    <source>
        <dbReference type="Proteomes" id="UP000000788"/>
    </source>
</evidence>
<protein>
    <submittedName>
        <fullName evidence="2">Uncharacterized protein</fullName>
    </submittedName>
</protein>
<keyword evidence="1" id="KW-0812">Transmembrane</keyword>
<keyword evidence="3" id="KW-1185">Reference proteome</keyword>
<dbReference type="RefSeq" id="WP_012195184.1">
    <property type="nucleotide sequence ID" value="NC_009976.1"/>
</dbReference>
<evidence type="ECO:0000256" key="1">
    <source>
        <dbReference type="SAM" id="Phobius"/>
    </source>
</evidence>
<keyword evidence="1" id="KW-0472">Membrane</keyword>
<dbReference type="KEGG" id="pmj:P9211_06311"/>
<feature type="transmembrane region" description="Helical" evidence="1">
    <location>
        <begin position="25"/>
        <end position="47"/>
    </location>
</feature>
<name>A9B9Q0_PROM4</name>
<sequence length="53" mass="5458">MKTFCLASLVLATQPAIETSEVLKVLGLMGLAATAGPLVIGGLFFLLKKGNLP</sequence>
<accession>A9B9Q0</accession>